<evidence type="ECO:0000313" key="4">
    <source>
        <dbReference type="EMBL" id="RTR33198.1"/>
    </source>
</evidence>
<evidence type="ECO:0000256" key="2">
    <source>
        <dbReference type="SAM" id="SignalP"/>
    </source>
</evidence>
<feature type="chain" id="PRO_5018554516" evidence="2">
    <location>
        <begin position="22"/>
        <end position="775"/>
    </location>
</feature>
<feature type="domain" description="Outer membrane cytochrome MtrC/MtrF-like" evidence="3">
    <location>
        <begin position="231"/>
        <end position="393"/>
    </location>
</feature>
<name>A0A3S0IG92_9GAMM</name>
<feature type="signal peptide" evidence="2">
    <location>
        <begin position="1"/>
        <end position="21"/>
    </location>
</feature>
<evidence type="ECO:0000256" key="1">
    <source>
        <dbReference type="ARBA" id="ARBA00022729"/>
    </source>
</evidence>
<reference evidence="4 5" key="1">
    <citation type="submission" date="2018-12" db="EMBL/GenBank/DDBJ databases">
        <authorList>
            <person name="Yu L."/>
        </authorList>
    </citation>
    <scope>NUCLEOTIDE SEQUENCE [LARGE SCALE GENOMIC DNA]</scope>
    <source>
        <strain evidence="4 5">HAW-EB5</strain>
    </source>
</reference>
<gene>
    <name evidence="4" type="ORF">EKG39_05475</name>
</gene>
<dbReference type="Pfam" id="PF22113">
    <property type="entry name" value="Mtrc-MtrF_II-IV_dom"/>
    <property type="match status" value="2"/>
</dbReference>
<dbReference type="Proteomes" id="UP000282060">
    <property type="component" value="Unassembled WGS sequence"/>
</dbReference>
<dbReference type="NCBIfam" id="TIGR03507">
    <property type="entry name" value="decahem_SO1788"/>
    <property type="match status" value="1"/>
</dbReference>
<dbReference type="SUPFAM" id="SSF48695">
    <property type="entry name" value="Multiheme cytochromes"/>
    <property type="match status" value="1"/>
</dbReference>
<dbReference type="RefSeq" id="WP_126504756.1">
    <property type="nucleotide sequence ID" value="NZ_RXNV01000002.1"/>
</dbReference>
<evidence type="ECO:0000259" key="3">
    <source>
        <dbReference type="Pfam" id="PF22113"/>
    </source>
</evidence>
<dbReference type="InterPro" id="IPR020014">
    <property type="entry name" value="Decahaem_cyt-c_OmcA/MtrC"/>
</dbReference>
<comment type="caution">
    <text evidence="4">The sequence shown here is derived from an EMBL/GenBank/DDBJ whole genome shotgun (WGS) entry which is preliminary data.</text>
</comment>
<dbReference type="InterPro" id="IPR036280">
    <property type="entry name" value="Multihaem_cyt_sf"/>
</dbReference>
<accession>A0A3S0IG92</accession>
<dbReference type="InterPro" id="IPR054337">
    <property type="entry name" value="Mtrc-MtrF-like_dom_II/IV"/>
</dbReference>
<protein>
    <submittedName>
        <fullName evidence="4">OmcA/MtrC family decaheme c-type cytochrome</fullName>
    </submittedName>
</protein>
<keyword evidence="1 2" id="KW-0732">Signal</keyword>
<feature type="domain" description="Outer membrane cytochrome MtrC/MtrF-like" evidence="3">
    <location>
        <begin position="552"/>
        <end position="770"/>
    </location>
</feature>
<evidence type="ECO:0000313" key="5">
    <source>
        <dbReference type="Proteomes" id="UP000282060"/>
    </source>
</evidence>
<organism evidence="4 5">
    <name type="scientific">Shewanella atlantica</name>
    <dbReference type="NCBI Taxonomy" id="271099"/>
    <lineage>
        <taxon>Bacteria</taxon>
        <taxon>Pseudomonadati</taxon>
        <taxon>Pseudomonadota</taxon>
        <taxon>Gammaproteobacteria</taxon>
        <taxon>Alteromonadales</taxon>
        <taxon>Shewanellaceae</taxon>
        <taxon>Shewanella</taxon>
    </lineage>
</organism>
<dbReference type="PANTHER" id="PTHR35038">
    <property type="entry name" value="DISSIMILATORY SULFITE REDUCTASE SIRA"/>
    <property type="match status" value="1"/>
</dbReference>
<sequence>MNIKKMSLLAWAIAGSLSLSACGGDDGTNGVDGADGITGLPGTPGLSAGDFSSTVENAADLMMTLEPADIVVTGSEPFRVRFSAKAKNSKGEMVPYLGLDKISLLVMNQAENITDTGAPYLWYNHAMTNDSGYYMYCTLDGKATGYGGAEVEACTLTEDTENLGTYFGSWEHDGNAPIVLADGDANNLHRVIIRSYHVANAQGVDLSASGNIMSTPFDFIPATGEFATSVKDTVSNEACIQCHGELEGFTEDDSRIGNIKRHHNFQNVESCVVCHNPALGGGQNNREKGFNANFAPMVHTIHAGHHIEGDLTGQAKEKFGEIGFPSKLSECTTCHEGTTSWNDNIYAEACVGCHVTVNFETGEGHSEFNLAQADDSQCTSCHGVDNLSPMKAHSVGVSKMVSQSVEAALNSVTYTEGVSDDLTVTLDVKFNGLPVVDGFDFGDFAVYSSVNVGIVDANGTVTKKSAVDFAGAKAVAGKITASLTGDLNFEKQSIYLASRLSLCADKTGELADCAKADLSPLPVTMQTAYWNLAKADGSDANVARFSQTKRITADEAKCNTCHDSLAYVEHAGALEFDQCMNCHNETWAGSYHPDVEQKQIDEVGNTVVDTDGKPIFVAVEGLHYYTRDLFAVAHRFHSGQWDDNRGFPPVHRNTDNGLEGFPAIETQCAACHKDGVKLFAADGGLTSGKRALAVTDDNPFAARVTVDKFISPVAEACRTCHAHSDEAAYAHFISNGATVIEDGATTANLPVESCATCHAEGKTYGIDKVHAGGAH</sequence>
<dbReference type="EMBL" id="RXNV01000002">
    <property type="protein sequence ID" value="RTR33198.1"/>
    <property type="molecule type" value="Genomic_DNA"/>
</dbReference>
<dbReference type="AlphaFoldDB" id="A0A3S0IG92"/>
<dbReference type="OrthoDB" id="9146465at2"/>
<dbReference type="InterPro" id="IPR051829">
    <property type="entry name" value="Multiheme_Cytochr_ET"/>
</dbReference>
<keyword evidence="5" id="KW-1185">Reference proteome</keyword>
<dbReference type="PROSITE" id="PS51257">
    <property type="entry name" value="PROKAR_LIPOPROTEIN"/>
    <property type="match status" value="1"/>
</dbReference>
<dbReference type="PANTHER" id="PTHR35038:SF6">
    <property type="entry name" value="SURFACE LOCALIZED DECAHEME CYTOCHROME C LIPOPROTEIN"/>
    <property type="match status" value="1"/>
</dbReference>
<proteinExistence type="predicted"/>
<dbReference type="GO" id="GO:0016491">
    <property type="term" value="F:oxidoreductase activity"/>
    <property type="evidence" value="ECO:0007669"/>
    <property type="project" value="TreeGrafter"/>
</dbReference>
<dbReference type="Gene3D" id="1.10.720.180">
    <property type="match status" value="2"/>
</dbReference>